<evidence type="ECO:0000313" key="2">
    <source>
        <dbReference type="EMBL" id="CAB4166801.1"/>
    </source>
</evidence>
<dbReference type="EMBL" id="LR796779">
    <property type="protein sequence ID" value="CAB4166801.1"/>
    <property type="molecule type" value="Genomic_DNA"/>
</dbReference>
<dbReference type="Pfam" id="PF07460">
    <property type="entry name" value="NUMOD3"/>
    <property type="match status" value="1"/>
</dbReference>
<evidence type="ECO:0000313" key="3">
    <source>
        <dbReference type="EMBL" id="CAB4173134.1"/>
    </source>
</evidence>
<evidence type="ECO:0000313" key="4">
    <source>
        <dbReference type="EMBL" id="CAB4178629.1"/>
    </source>
</evidence>
<evidence type="ECO:0000313" key="5">
    <source>
        <dbReference type="EMBL" id="CAB4219457.1"/>
    </source>
</evidence>
<dbReference type="SMART" id="SM00496">
    <property type="entry name" value="IENR2"/>
    <property type="match status" value="3"/>
</dbReference>
<protein>
    <submittedName>
        <fullName evidence="4">Nuclease associated modular domain 3</fullName>
    </submittedName>
</protein>
<evidence type="ECO:0000259" key="1">
    <source>
        <dbReference type="SMART" id="SM00496"/>
    </source>
</evidence>
<name>A0A6J5Q373_9CAUD</name>
<dbReference type="EMBL" id="LR797482">
    <property type="protein sequence ID" value="CAB4219457.1"/>
    <property type="molecule type" value="Genomic_DNA"/>
</dbReference>
<feature type="domain" description="Nuclease associated modular" evidence="1">
    <location>
        <begin position="124"/>
        <end position="140"/>
    </location>
</feature>
<dbReference type="GO" id="GO:0003677">
    <property type="term" value="F:DNA binding"/>
    <property type="evidence" value="ECO:0007669"/>
    <property type="project" value="InterPro"/>
</dbReference>
<organism evidence="4">
    <name type="scientific">uncultured Caudovirales phage</name>
    <dbReference type="NCBI Taxonomy" id="2100421"/>
    <lineage>
        <taxon>Viruses</taxon>
        <taxon>Duplodnaviria</taxon>
        <taxon>Heunggongvirae</taxon>
        <taxon>Uroviricota</taxon>
        <taxon>Caudoviricetes</taxon>
        <taxon>Peduoviridae</taxon>
        <taxon>Maltschvirus</taxon>
        <taxon>Maltschvirus maltsch</taxon>
    </lineage>
</organism>
<dbReference type="EMBL" id="LR796969">
    <property type="protein sequence ID" value="CAB4178629.1"/>
    <property type="molecule type" value="Genomic_DNA"/>
</dbReference>
<proteinExistence type="predicted"/>
<sequence>MDYRFVYVDCKPNGIPFYVGKGSMFRIKYSKKRNSHHLNICNKYPNWYRGLAFAGTESQCNAKEIELILKFGRIDLGTGTLANYTDGGEGMANPSAETLAKLSKIRKGRITSDEAKRKLSIAHKGKVLSEEHKLKLSLAHKGKPSAWKGKSPSVETREKMRLAKLGKPGAKLGKTYMKVMKNENI</sequence>
<reference evidence="4" key="1">
    <citation type="submission" date="2020-05" db="EMBL/GenBank/DDBJ databases">
        <authorList>
            <person name="Chiriac C."/>
            <person name="Salcher M."/>
            <person name="Ghai R."/>
            <person name="Kavagutti S V."/>
        </authorList>
    </citation>
    <scope>NUCLEOTIDE SEQUENCE</scope>
</reference>
<feature type="domain" description="Nuclease associated modular" evidence="1">
    <location>
        <begin position="107"/>
        <end position="123"/>
    </location>
</feature>
<feature type="domain" description="Nuclease associated modular" evidence="1">
    <location>
        <begin position="148"/>
        <end position="164"/>
    </location>
</feature>
<gene>
    <name evidence="4" type="ORF">UFOVP1019_30</name>
    <name evidence="5" type="ORF">UFOVP1618_4</name>
    <name evidence="2" type="ORF">UFOVP846_56</name>
    <name evidence="3" type="ORF">UFOVP940_32</name>
</gene>
<dbReference type="EMBL" id="LR796891">
    <property type="protein sequence ID" value="CAB4173134.1"/>
    <property type="molecule type" value="Genomic_DNA"/>
</dbReference>
<accession>A0A6J5Q373</accession>
<dbReference type="InterPro" id="IPR003611">
    <property type="entry name" value="NUMOD3"/>
</dbReference>